<feature type="signal peptide" evidence="7">
    <location>
        <begin position="1"/>
        <end position="24"/>
    </location>
</feature>
<keyword evidence="1 7" id="KW-0575">Peroxidase</keyword>
<keyword evidence="7" id="KW-0732">Signal</keyword>
<evidence type="ECO:0000256" key="1">
    <source>
        <dbReference type="ARBA" id="ARBA00022559"/>
    </source>
</evidence>
<dbReference type="PROSITE" id="PS50873">
    <property type="entry name" value="PEROXIDASE_4"/>
    <property type="match status" value="1"/>
</dbReference>
<dbReference type="GO" id="GO:0042744">
    <property type="term" value="P:hydrogen peroxide catabolic process"/>
    <property type="evidence" value="ECO:0007669"/>
    <property type="project" value="TreeGrafter"/>
</dbReference>
<dbReference type="STRING" id="181874.A0A409VA78"/>
<sequence length="609" mass="66377">MKPTASFLSFLAVLNLGLIRPSVGYEWPDPKFDAMERFVYEGSRADGDDLQSLLGDCFHRGGNRNKTTVAAQWLRFAYHDVATHNIEKGTGGMDGSIHYELDRGENVGDGMILTREEYHSFHGKYLSRADVVAVGAVFSIVACKGPFIPMRMGRIDAIAAGEPGVPEPHQEIEKHIDSFRLQGFSQTEMIELVACGHTLGVVESKDFPTIVTPPSGDPSVSRAEAFDNTAEFDTKVVTDYLQGTSVNPLVVGFNETTRSDLRIFNSDGNVTLRALAEPTTFQERCKIVLAKMVDTVPSGVTLTEPIQPLEGKVYEAGYRLINGTLHFQAAFRLAINGTSSPPIDKAVKMYFCDRNGDNTDCKGNTAQVITSGRNTRGRRSPMASNLGLSFTIYHFLVALDSTRSMSDFWFEIVDDKAPTTVLKIFDNGGLKYTIDQDQIFLHDLASSRSTEKLANGTTLSTYNIVAGVRADPAPSRVYVKAYDKTHLNASYVLDVTLDMALNSSIPAAAGYNFYSAQLTTELEGTTFDLFADVGKETYTVDYQVGTFFGQERYRIPPGSPETVPHTYVATNKKNRQGGGSGNGSGASMLKPGFFGLGLGLAALVLGHVL</sequence>
<dbReference type="GO" id="GO:0004601">
    <property type="term" value="F:peroxidase activity"/>
    <property type="evidence" value="ECO:0007669"/>
    <property type="project" value="UniProtKB-KW"/>
</dbReference>
<dbReference type="InterPro" id="IPR044831">
    <property type="entry name" value="Ccp1-like"/>
</dbReference>
<dbReference type="GO" id="GO:0000302">
    <property type="term" value="P:response to reactive oxygen species"/>
    <property type="evidence" value="ECO:0007669"/>
    <property type="project" value="TreeGrafter"/>
</dbReference>
<name>A0A409VA78_9AGAR</name>
<keyword evidence="10" id="KW-1185">Reference proteome</keyword>
<proteinExistence type="inferred from homology"/>
<dbReference type="GO" id="GO:0034599">
    <property type="term" value="P:cellular response to oxidative stress"/>
    <property type="evidence" value="ECO:0007669"/>
    <property type="project" value="InterPro"/>
</dbReference>
<keyword evidence="4 7" id="KW-0560">Oxidoreductase</keyword>
<dbReference type="InterPro" id="IPR010255">
    <property type="entry name" value="Haem_peroxidase_sf"/>
</dbReference>
<dbReference type="PRINTS" id="PR00458">
    <property type="entry name" value="PEROXIDASE"/>
</dbReference>
<evidence type="ECO:0000259" key="8">
    <source>
        <dbReference type="PROSITE" id="PS50873"/>
    </source>
</evidence>
<dbReference type="EC" id="1.11.1.-" evidence="7"/>
<dbReference type="PANTHER" id="PTHR31356:SF53">
    <property type="entry name" value="HEME PEROXIDASE"/>
    <property type="match status" value="1"/>
</dbReference>
<dbReference type="GO" id="GO:0020037">
    <property type="term" value="F:heme binding"/>
    <property type="evidence" value="ECO:0007669"/>
    <property type="project" value="UniProtKB-UniRule"/>
</dbReference>
<feature type="chain" id="PRO_5018809646" description="Peroxidase" evidence="7">
    <location>
        <begin position="25"/>
        <end position="609"/>
    </location>
</feature>
<evidence type="ECO:0000313" key="10">
    <source>
        <dbReference type="Proteomes" id="UP000284842"/>
    </source>
</evidence>
<dbReference type="InParanoid" id="A0A409VA78"/>
<reference evidence="9 10" key="1">
    <citation type="journal article" date="2018" name="Evol. Lett.">
        <title>Horizontal gene cluster transfer increased hallucinogenic mushroom diversity.</title>
        <authorList>
            <person name="Reynolds H.T."/>
            <person name="Vijayakumar V."/>
            <person name="Gluck-Thaler E."/>
            <person name="Korotkin H.B."/>
            <person name="Matheny P.B."/>
            <person name="Slot J.C."/>
        </authorList>
    </citation>
    <scope>NUCLEOTIDE SEQUENCE [LARGE SCALE GENOMIC DNA]</scope>
    <source>
        <strain evidence="9 10">2629</strain>
    </source>
</reference>
<evidence type="ECO:0000256" key="6">
    <source>
        <dbReference type="RuleBase" id="RU004241"/>
    </source>
</evidence>
<dbReference type="Gene3D" id="1.10.520.10">
    <property type="match status" value="1"/>
</dbReference>
<keyword evidence="2" id="KW-0349">Heme</keyword>
<dbReference type="SUPFAM" id="SSF48113">
    <property type="entry name" value="Heme-dependent peroxidases"/>
    <property type="match status" value="1"/>
</dbReference>
<comment type="caution">
    <text evidence="9">The sequence shown here is derived from an EMBL/GenBank/DDBJ whole genome shotgun (WGS) entry which is preliminary data.</text>
</comment>
<evidence type="ECO:0000256" key="4">
    <source>
        <dbReference type="ARBA" id="ARBA00023002"/>
    </source>
</evidence>
<comment type="similarity">
    <text evidence="6">Belongs to the peroxidase family.</text>
</comment>
<dbReference type="EMBL" id="NHTK01006112">
    <property type="protein sequence ID" value="PPQ63742.1"/>
    <property type="molecule type" value="Genomic_DNA"/>
</dbReference>
<dbReference type="PANTHER" id="PTHR31356">
    <property type="entry name" value="THYLAKOID LUMENAL 29 KDA PROTEIN, CHLOROPLASTIC-RELATED"/>
    <property type="match status" value="1"/>
</dbReference>
<dbReference type="AlphaFoldDB" id="A0A409VA78"/>
<evidence type="ECO:0000256" key="5">
    <source>
        <dbReference type="ARBA" id="ARBA00023004"/>
    </source>
</evidence>
<dbReference type="Proteomes" id="UP000284842">
    <property type="component" value="Unassembled WGS sequence"/>
</dbReference>
<gene>
    <name evidence="9" type="ORF">CVT24_004251</name>
</gene>
<keyword evidence="5" id="KW-0408">Iron</keyword>
<accession>A0A409VA78</accession>
<organism evidence="9 10">
    <name type="scientific">Panaeolus cyanescens</name>
    <dbReference type="NCBI Taxonomy" id="181874"/>
    <lineage>
        <taxon>Eukaryota</taxon>
        <taxon>Fungi</taxon>
        <taxon>Dikarya</taxon>
        <taxon>Basidiomycota</taxon>
        <taxon>Agaricomycotina</taxon>
        <taxon>Agaricomycetes</taxon>
        <taxon>Agaricomycetidae</taxon>
        <taxon>Agaricales</taxon>
        <taxon>Agaricineae</taxon>
        <taxon>Galeropsidaceae</taxon>
        <taxon>Panaeolus</taxon>
    </lineage>
</organism>
<dbReference type="InterPro" id="IPR002016">
    <property type="entry name" value="Haem_peroxidase"/>
</dbReference>
<feature type="domain" description="Plant heme peroxidase family profile" evidence="8">
    <location>
        <begin position="50"/>
        <end position="226"/>
    </location>
</feature>
<protein>
    <recommendedName>
        <fullName evidence="7">Peroxidase</fullName>
        <ecNumber evidence="7">1.11.1.-</ecNumber>
    </recommendedName>
</protein>
<dbReference type="Pfam" id="PF00141">
    <property type="entry name" value="peroxidase"/>
    <property type="match status" value="1"/>
</dbReference>
<dbReference type="GO" id="GO:0046872">
    <property type="term" value="F:metal ion binding"/>
    <property type="evidence" value="ECO:0007669"/>
    <property type="project" value="UniProtKB-UniRule"/>
</dbReference>
<evidence type="ECO:0000313" key="9">
    <source>
        <dbReference type="EMBL" id="PPQ63742.1"/>
    </source>
</evidence>
<evidence type="ECO:0000256" key="2">
    <source>
        <dbReference type="ARBA" id="ARBA00022617"/>
    </source>
</evidence>
<dbReference type="OrthoDB" id="5985073at2759"/>
<keyword evidence="3" id="KW-0479">Metal-binding</keyword>
<evidence type="ECO:0000256" key="7">
    <source>
        <dbReference type="RuleBase" id="RU363051"/>
    </source>
</evidence>
<evidence type="ECO:0000256" key="3">
    <source>
        <dbReference type="ARBA" id="ARBA00022723"/>
    </source>
</evidence>